<evidence type="ECO:0000259" key="3">
    <source>
        <dbReference type="PROSITE" id="PS50190"/>
    </source>
</evidence>
<feature type="compositionally biased region" description="Low complexity" evidence="1">
    <location>
        <begin position="164"/>
        <end position="179"/>
    </location>
</feature>
<reference evidence="4 5" key="1">
    <citation type="submission" date="2018-11" db="EMBL/GenBank/DDBJ databases">
        <title>Genome sequence of Saitozyma podzolica DSM 27192.</title>
        <authorList>
            <person name="Aliyu H."/>
            <person name="Gorte O."/>
            <person name="Ochsenreither K."/>
        </authorList>
    </citation>
    <scope>NUCLEOTIDE SEQUENCE [LARGE SCALE GENOMIC DNA]</scope>
    <source>
        <strain evidence="4 5">DSM 27192</strain>
    </source>
</reference>
<dbReference type="GO" id="GO:0005085">
    <property type="term" value="F:guanyl-nucleotide exchange factor activity"/>
    <property type="evidence" value="ECO:0007669"/>
    <property type="project" value="InterPro"/>
</dbReference>
<feature type="compositionally biased region" description="Basic and acidic residues" evidence="1">
    <location>
        <begin position="752"/>
        <end position="761"/>
    </location>
</feature>
<organism evidence="4 5">
    <name type="scientific">Saitozyma podzolica</name>
    <dbReference type="NCBI Taxonomy" id="1890683"/>
    <lineage>
        <taxon>Eukaryota</taxon>
        <taxon>Fungi</taxon>
        <taxon>Dikarya</taxon>
        <taxon>Basidiomycota</taxon>
        <taxon>Agaricomycotina</taxon>
        <taxon>Tremellomycetes</taxon>
        <taxon>Tremellales</taxon>
        <taxon>Trimorphomycetaceae</taxon>
        <taxon>Saitozyma</taxon>
    </lineage>
</organism>
<dbReference type="SUPFAM" id="SSF50729">
    <property type="entry name" value="PH domain-like"/>
    <property type="match status" value="1"/>
</dbReference>
<dbReference type="InterPro" id="IPR041681">
    <property type="entry name" value="PH_9"/>
</dbReference>
<feature type="region of interest" description="Disordered" evidence="1">
    <location>
        <begin position="1"/>
        <end position="71"/>
    </location>
</feature>
<feature type="compositionally biased region" description="Polar residues" evidence="1">
    <location>
        <begin position="189"/>
        <end position="202"/>
    </location>
</feature>
<dbReference type="Pfam" id="PF15410">
    <property type="entry name" value="PH_9"/>
    <property type="match status" value="1"/>
</dbReference>
<feature type="region of interest" description="Disordered" evidence="1">
    <location>
        <begin position="1471"/>
        <end position="1510"/>
    </location>
</feature>
<feature type="compositionally biased region" description="Polar residues" evidence="1">
    <location>
        <begin position="1500"/>
        <end position="1510"/>
    </location>
</feature>
<feature type="compositionally biased region" description="Low complexity" evidence="1">
    <location>
        <begin position="439"/>
        <end position="456"/>
    </location>
</feature>
<feature type="region of interest" description="Disordered" evidence="1">
    <location>
        <begin position="235"/>
        <end position="789"/>
    </location>
</feature>
<feature type="compositionally biased region" description="Low complexity" evidence="1">
    <location>
        <begin position="101"/>
        <end position="123"/>
    </location>
</feature>
<evidence type="ECO:0000313" key="5">
    <source>
        <dbReference type="Proteomes" id="UP000279259"/>
    </source>
</evidence>
<dbReference type="Pfam" id="PF01369">
    <property type="entry name" value="Sec7"/>
    <property type="match status" value="1"/>
</dbReference>
<feature type="compositionally biased region" description="Polar residues" evidence="1">
    <location>
        <begin position="728"/>
        <end position="741"/>
    </location>
</feature>
<evidence type="ECO:0008006" key="6">
    <source>
        <dbReference type="Google" id="ProtNLM"/>
    </source>
</evidence>
<feature type="compositionally biased region" description="Polar residues" evidence="1">
    <location>
        <begin position="685"/>
        <end position="694"/>
    </location>
</feature>
<dbReference type="SMART" id="SM00233">
    <property type="entry name" value="PH"/>
    <property type="match status" value="1"/>
</dbReference>
<dbReference type="PROSITE" id="PS50190">
    <property type="entry name" value="SEC7"/>
    <property type="match status" value="1"/>
</dbReference>
<feature type="compositionally biased region" description="Low complexity" evidence="1">
    <location>
        <begin position="656"/>
        <end position="681"/>
    </location>
</feature>
<keyword evidence="5" id="KW-1185">Reference proteome</keyword>
<feature type="compositionally biased region" description="Low complexity" evidence="1">
    <location>
        <begin position="947"/>
        <end position="961"/>
    </location>
</feature>
<dbReference type="InterPro" id="IPR011993">
    <property type="entry name" value="PH-like_dom_sf"/>
</dbReference>
<dbReference type="SMART" id="SM00222">
    <property type="entry name" value="Sec7"/>
    <property type="match status" value="1"/>
</dbReference>
<feature type="region of interest" description="Disordered" evidence="1">
    <location>
        <begin position="163"/>
        <end position="202"/>
    </location>
</feature>
<dbReference type="STRING" id="1890683.A0A427YGG8"/>
<dbReference type="InterPro" id="IPR000904">
    <property type="entry name" value="Sec7_dom"/>
</dbReference>
<feature type="compositionally biased region" description="Polar residues" evidence="1">
    <location>
        <begin position="927"/>
        <end position="943"/>
    </location>
</feature>
<dbReference type="Gene3D" id="2.30.29.30">
    <property type="entry name" value="Pleckstrin-homology domain (PH domain)/Phosphotyrosine-binding domain (PTB)"/>
    <property type="match status" value="1"/>
</dbReference>
<feature type="compositionally biased region" description="Low complexity" evidence="1">
    <location>
        <begin position="695"/>
        <end position="706"/>
    </location>
</feature>
<feature type="compositionally biased region" description="Basic and acidic residues" evidence="1">
    <location>
        <begin position="1472"/>
        <end position="1482"/>
    </location>
</feature>
<feature type="compositionally biased region" description="Basic and acidic residues" evidence="1">
    <location>
        <begin position="1334"/>
        <end position="1350"/>
    </location>
</feature>
<evidence type="ECO:0000259" key="2">
    <source>
        <dbReference type="PROSITE" id="PS50003"/>
    </source>
</evidence>
<protein>
    <recommendedName>
        <fullName evidence="6">SEC7 domain-containing protein</fullName>
    </recommendedName>
</protein>
<feature type="region of interest" description="Disordered" evidence="1">
    <location>
        <begin position="923"/>
        <end position="971"/>
    </location>
</feature>
<dbReference type="Proteomes" id="UP000279259">
    <property type="component" value="Unassembled WGS sequence"/>
</dbReference>
<feature type="compositionally biased region" description="Basic and acidic residues" evidence="1">
    <location>
        <begin position="604"/>
        <end position="613"/>
    </location>
</feature>
<accession>A0A427YGG8</accession>
<dbReference type="EMBL" id="RSCD01000011">
    <property type="protein sequence ID" value="RSH90113.1"/>
    <property type="molecule type" value="Genomic_DNA"/>
</dbReference>
<dbReference type="InterPro" id="IPR035999">
    <property type="entry name" value="Sec7_dom_sf"/>
</dbReference>
<gene>
    <name evidence="4" type="ORF">EHS25_001446</name>
</gene>
<comment type="caution">
    <text evidence="4">The sequence shown here is derived from an EMBL/GenBank/DDBJ whole genome shotgun (WGS) entry which is preliminary data.</text>
</comment>
<feature type="compositionally biased region" description="Low complexity" evidence="1">
    <location>
        <begin position="285"/>
        <end position="306"/>
    </location>
</feature>
<evidence type="ECO:0000256" key="1">
    <source>
        <dbReference type="SAM" id="MobiDB-lite"/>
    </source>
</evidence>
<feature type="compositionally biased region" description="Polar residues" evidence="1">
    <location>
        <begin position="383"/>
        <end position="393"/>
    </location>
</feature>
<dbReference type="Gene3D" id="1.10.1000.11">
    <property type="entry name" value="Arf Nucleotide-binding Site Opener,domain 2"/>
    <property type="match status" value="1"/>
</dbReference>
<dbReference type="GO" id="GO:0032012">
    <property type="term" value="P:regulation of ARF protein signal transduction"/>
    <property type="evidence" value="ECO:0007669"/>
    <property type="project" value="InterPro"/>
</dbReference>
<dbReference type="SUPFAM" id="SSF48425">
    <property type="entry name" value="Sec7 domain"/>
    <property type="match status" value="1"/>
</dbReference>
<feature type="compositionally biased region" description="Polar residues" evidence="1">
    <location>
        <begin position="615"/>
        <end position="624"/>
    </location>
</feature>
<feature type="region of interest" description="Disordered" evidence="1">
    <location>
        <begin position="1332"/>
        <end position="1364"/>
    </location>
</feature>
<dbReference type="InterPro" id="IPR001849">
    <property type="entry name" value="PH_domain"/>
</dbReference>
<dbReference type="PANTHER" id="PTHR10663:SF373">
    <property type="entry name" value="PH AND SEC7 DOMAIN-CONTAINING PROTEIN C11E3.11C"/>
    <property type="match status" value="1"/>
</dbReference>
<feature type="compositionally biased region" description="Acidic residues" evidence="1">
    <location>
        <begin position="776"/>
        <end position="787"/>
    </location>
</feature>
<feature type="domain" description="SEC7" evidence="3">
    <location>
        <begin position="769"/>
        <end position="949"/>
    </location>
</feature>
<name>A0A427YGG8_9TREE</name>
<sequence length="1510" mass="161918">MSSHPPVTVARGPSPVPRMSTSSARSRRTAEDFEAALLKPHETLFLSASASPQDSPASPPNPHQAVLHDVIHLDDEAPVVVDKRSFDEDYKLDPISSASPSGHFTSSAFGSAGAGAGVPAPTSDGPAHDVFGTLGTPMRPSEVEVIPPTPTTVASRDTVMTTRTQNQNQNQNQNQGQTGVNAMGRRPSHATQGSIGSAGSTPTRVLAKGKAMGLDAEVAAAAKTASPVPKRRSIFRSAATASSPDLATLVRRAKGSSSNPPPMPDPPKSAKFGRTHHVRPPLPTAPSTGTRASSTSATTSTSTSMSGVAPHGRSSMTGSEEGRARAGSTSTAGESEMRSWVGVGSGMETISEKRSRQGSEDGFKTMRSRAKGVFGRMFGGSGTTREPSQSPVATHSRAFPNPPAAPQTPQVPQIASAYTMQTEAVRRKDPPPSIDVFGTVSSVSPVSPSTRSPRSTIDSPALTAKTDGRRSVTPTMRSTESGGSATTSATVSAPAPADKPLPPIRDDEVSPPQPPRGLGIASLHVRQPAYTIPESPSSETPREDEGASLEPTFSQDVAGALASIGQESPARELGLPPDSLKLRVKKRSPLDDERRFPIELGRSASDRQYEKRSPVPSQRTTSLPNHGAIMPPSPQPRRSSTPLAGTDMGLVPPPQLSSHSRSLPSSPQMTNGATATVTAAGKLSQPMSEPINQKPTLPTSHPSTTPIDSDMDFTPPIDNEGTVRAKSPSYTSSVRLVTTPHQTPPLAVDEQSQDRSPETVHESSQPITIMEHEQFPDIDEPEGEDDEEKGRKLACEFLEENFEHVPSDKVAMFLGGPRPIHSVALRYYMQYFDMKGQNLVEAFRDLCSKLHLKAESQEIDRIIEGFSARYFECNPTTVFGSAGVVHTVTGAMLMLNTDLHIADLSKHMSRADFVRNAMRAIQESMPDRTSTPDLVRDGSSSRYGSMASVISPTSTSAATATSPPPVPPTGLGTVRAKPPVTLPTQRSASAPVVGSPIPAQRVVSEVAMPSNPESRASSITVSSFSYTKSWELEAENALKDIFAAVRSDRILLPINSAVSRQSMLSSSSLDLNRNRTMRSPSDRVNALKRGSIRGVQGLLNNPYNGSFAASDGRLSPTPSYATSINETATAFAASLGFASNLSHTVIREHEDEVASVDSHTSLSTLDEMDDDELALLGAPWAKEGMLQHKQYWESAGKRAKKNEWKQFFVVVSKGELFMFTFGDRGGVGFAGGSVGGGNWLTNANPVGKLDLMHAMAAALPKPGYSAERPYCFSIVLPSGQTTFFQAGTEDLVSEWVATCNYWSARRSRQPLAGGVSNMEYGWQKVVPVYTNGASDEHDRDHDHDHDDKASVRSGRSSMSKFGGTYGRRTLAPADRMHINDWRPPMPASMPSPLDEEAQLEALQVYIESLKKELDEHKAIEEPMIRQYSASSKNAVKARDNWRARSHYIHTEIVKYKTYVDALRAAISQRVKQQGEKKLEKSLQRSNASLHRRDSGDALSRFTSTSGSAKA</sequence>
<feature type="compositionally biased region" description="Basic and acidic residues" evidence="1">
    <location>
        <begin position="588"/>
        <end position="597"/>
    </location>
</feature>
<dbReference type="InterPro" id="IPR023394">
    <property type="entry name" value="Sec7_C_sf"/>
</dbReference>
<dbReference type="PROSITE" id="PS50003">
    <property type="entry name" value="PH_DOMAIN"/>
    <property type="match status" value="1"/>
</dbReference>
<dbReference type="PANTHER" id="PTHR10663">
    <property type="entry name" value="GUANYL-NUCLEOTIDE EXCHANGE FACTOR"/>
    <property type="match status" value="1"/>
</dbReference>
<feature type="compositionally biased region" description="Low complexity" evidence="1">
    <location>
        <begin position="478"/>
        <end position="496"/>
    </location>
</feature>
<proteinExistence type="predicted"/>
<evidence type="ECO:0000313" key="4">
    <source>
        <dbReference type="EMBL" id="RSH90113.1"/>
    </source>
</evidence>
<feature type="compositionally biased region" description="Low complexity" evidence="1">
    <location>
        <begin position="47"/>
        <end position="56"/>
    </location>
</feature>
<feature type="region of interest" description="Disordered" evidence="1">
    <location>
        <begin position="91"/>
        <end position="130"/>
    </location>
</feature>
<feature type="compositionally biased region" description="Basic and acidic residues" evidence="1">
    <location>
        <begin position="350"/>
        <end position="364"/>
    </location>
</feature>
<feature type="domain" description="PH" evidence="2">
    <location>
        <begin position="1179"/>
        <end position="1304"/>
    </location>
</feature>
<dbReference type="OrthoDB" id="2157641at2759"/>